<protein>
    <recommendedName>
        <fullName evidence="3">tRNA(Met) cytidine acetate ligase</fullName>
        <ecNumber evidence="3">6.3.4.-</ecNumber>
    </recommendedName>
</protein>
<dbReference type="GO" id="GO:0016740">
    <property type="term" value="F:transferase activity"/>
    <property type="evidence" value="ECO:0007669"/>
    <property type="project" value="UniProtKB-KW"/>
</dbReference>
<keyword evidence="3" id="KW-0067">ATP-binding</keyword>
<evidence type="ECO:0000256" key="1">
    <source>
        <dbReference type="ARBA" id="ARBA00022598"/>
    </source>
</evidence>
<dbReference type="PANTHER" id="PTHR37825:SF1">
    <property type="entry name" value="TRNA(MET) CYTIDINE ACETATE LIGASE"/>
    <property type="match status" value="1"/>
</dbReference>
<name>A0A7X0LUM6_9BACI</name>
<comment type="caution">
    <text evidence="4">The sequence shown here is derived from an EMBL/GenBank/DDBJ whole genome shotgun (WGS) entry which is preliminary data.</text>
</comment>
<dbReference type="GO" id="GO:0005524">
    <property type="term" value="F:ATP binding"/>
    <property type="evidence" value="ECO:0007669"/>
    <property type="project" value="UniProtKB-KW"/>
</dbReference>
<dbReference type="InterPro" id="IPR014729">
    <property type="entry name" value="Rossmann-like_a/b/a_fold"/>
</dbReference>
<dbReference type="AlphaFoldDB" id="A0A7X0LUM6"/>
<keyword evidence="3" id="KW-0547">Nucleotide-binding</keyword>
<keyword evidence="3" id="KW-0963">Cytoplasm</keyword>
<dbReference type="InterPro" id="IPR008513">
    <property type="entry name" value="tRNA(Met)_cyd_acetate_ligase"/>
</dbReference>
<organism evidence="4 5">
    <name type="scientific">Bacillus benzoevorans</name>
    <dbReference type="NCBI Taxonomy" id="1456"/>
    <lineage>
        <taxon>Bacteria</taxon>
        <taxon>Bacillati</taxon>
        <taxon>Bacillota</taxon>
        <taxon>Bacilli</taxon>
        <taxon>Bacillales</taxon>
        <taxon>Bacillaceae</taxon>
        <taxon>Bacillus</taxon>
    </lineage>
</organism>
<dbReference type="RefSeq" id="WP_184521947.1">
    <property type="nucleotide sequence ID" value="NZ_JACHGK010000001.1"/>
</dbReference>
<comment type="subcellular location">
    <subcellularLocation>
        <location evidence="3">Cytoplasm</location>
    </subcellularLocation>
</comment>
<comment type="function">
    <text evidence="3">Catalyzes the formation of N(4)-acetylcytidine (ac(4)C) at the wobble position of elongator tRNA(Met), using acetate and ATP as substrates. First activates an acetate ion to form acetyladenylate (Ac-AMP) and then transfers the acetyl group to tRNA to form ac(4)C34.</text>
</comment>
<sequence>MKATGVIVEYNPFHYGHIYHLEQAKKVSGADVVIAAMSGNFLQRGEPALVSKWARTEMALNGGIDLVFELPYAFAVQKADTFANGAVSLLSAAGCSSICFGSESGDIEGFYDTYRFLNQHDEKYKAAIHAFLQQGNSYPKALSLAFASLEPDKHLIDLTKPNNILGFQYVTAAQKQQASLKMATIKRKNADYHDEQFTSSPIASATSIRKALFSRTNEGSAIQSYVPDDTYRLLTSYQRSFGSFHNWENYWSYIKLLLLQTTAEELKDIYEMEEGLENRFLALAAKAESFSEFMNALKTKRYTWTRLQRALTHILTRTKKTDVKMAEEKVSYLRLLGMTRNGRAYLNRYKKEISLPIIVKRASFDDPLIRLDSKAARIYAMGLPQKYRQKALELEFSQQPLYIEKK</sequence>
<keyword evidence="2 3" id="KW-0819">tRNA processing</keyword>
<dbReference type="GO" id="GO:0000049">
    <property type="term" value="F:tRNA binding"/>
    <property type="evidence" value="ECO:0007669"/>
    <property type="project" value="UniProtKB-KW"/>
</dbReference>
<dbReference type="Pfam" id="PF05636">
    <property type="entry name" value="HIGH_NTase1"/>
    <property type="match status" value="1"/>
</dbReference>
<feature type="binding site" evidence="3">
    <location>
        <position position="187"/>
    </location>
    <ligand>
        <name>ATP</name>
        <dbReference type="ChEBI" id="CHEBI:30616"/>
    </ligand>
</feature>
<feature type="binding site" evidence="3">
    <location>
        <begin position="7"/>
        <end position="20"/>
    </location>
    <ligand>
        <name>ATP</name>
        <dbReference type="ChEBI" id="CHEBI:30616"/>
    </ligand>
</feature>
<evidence type="ECO:0000313" key="5">
    <source>
        <dbReference type="Proteomes" id="UP000531594"/>
    </source>
</evidence>
<dbReference type="NCBIfam" id="NF010191">
    <property type="entry name" value="PRK13670.1"/>
    <property type="match status" value="1"/>
</dbReference>
<comment type="caution">
    <text evidence="3">Lacks conserved residue(s) required for the propagation of feature annotation.</text>
</comment>
<evidence type="ECO:0000256" key="2">
    <source>
        <dbReference type="ARBA" id="ARBA00022694"/>
    </source>
</evidence>
<keyword evidence="4" id="KW-0808">Transferase</keyword>
<feature type="binding site" evidence="3">
    <location>
        <position position="101"/>
    </location>
    <ligand>
        <name>ATP</name>
        <dbReference type="ChEBI" id="CHEBI:30616"/>
    </ligand>
</feature>
<accession>A0A7X0LUM6</accession>
<reference evidence="4 5" key="1">
    <citation type="submission" date="2020-08" db="EMBL/GenBank/DDBJ databases">
        <title>Genomic Encyclopedia of Type Strains, Phase IV (KMG-IV): sequencing the most valuable type-strain genomes for metagenomic binning, comparative biology and taxonomic classification.</title>
        <authorList>
            <person name="Goeker M."/>
        </authorList>
    </citation>
    <scope>NUCLEOTIDE SEQUENCE [LARGE SCALE GENOMIC DNA]</scope>
    <source>
        <strain evidence="4 5">DSM 5391</strain>
    </source>
</reference>
<dbReference type="GO" id="GO:0006400">
    <property type="term" value="P:tRNA modification"/>
    <property type="evidence" value="ECO:0007669"/>
    <property type="project" value="UniProtKB-UniRule"/>
</dbReference>
<dbReference type="Proteomes" id="UP000531594">
    <property type="component" value="Unassembled WGS sequence"/>
</dbReference>
<comment type="catalytic activity">
    <reaction evidence="3">
        <text>cytidine(34) in elongator tRNA(Met) + acetate + ATP = N(4)-acetylcytidine(34) in elongator tRNA(Met) + AMP + diphosphate</text>
        <dbReference type="Rhea" id="RHEA:58144"/>
        <dbReference type="Rhea" id="RHEA-COMP:10693"/>
        <dbReference type="Rhea" id="RHEA-COMP:10694"/>
        <dbReference type="ChEBI" id="CHEBI:30089"/>
        <dbReference type="ChEBI" id="CHEBI:30616"/>
        <dbReference type="ChEBI" id="CHEBI:33019"/>
        <dbReference type="ChEBI" id="CHEBI:74900"/>
        <dbReference type="ChEBI" id="CHEBI:82748"/>
        <dbReference type="ChEBI" id="CHEBI:456215"/>
    </reaction>
</comment>
<evidence type="ECO:0000313" key="4">
    <source>
        <dbReference type="EMBL" id="MBB6443727.1"/>
    </source>
</evidence>
<proteinExistence type="inferred from homology"/>
<dbReference type="HAMAP" id="MF_01539">
    <property type="entry name" value="TmcAL"/>
    <property type="match status" value="1"/>
</dbReference>
<feature type="binding site" evidence="3">
    <location>
        <position position="162"/>
    </location>
    <ligand>
        <name>ATP</name>
        <dbReference type="ChEBI" id="CHEBI:30616"/>
    </ligand>
</feature>
<keyword evidence="3" id="KW-0694">RNA-binding</keyword>
<keyword evidence="1 3" id="KW-0436">Ligase</keyword>
<gene>
    <name evidence="3" type="primary">tmcAL</name>
    <name evidence="4" type="ORF">HNR53_000315</name>
</gene>
<keyword evidence="3" id="KW-0820">tRNA-binding</keyword>
<dbReference type="EC" id="6.3.4.-" evidence="3"/>
<dbReference type="PANTHER" id="PTHR37825">
    <property type="entry name" value="TRNA(MET) CYTIDINE ACETATE LIGASE"/>
    <property type="match status" value="1"/>
</dbReference>
<dbReference type="SUPFAM" id="SSF52374">
    <property type="entry name" value="Nucleotidylyl transferase"/>
    <property type="match status" value="1"/>
</dbReference>
<comment type="similarity">
    <text evidence="3">Belongs to the TmcAL family.</text>
</comment>
<evidence type="ECO:0000256" key="3">
    <source>
        <dbReference type="HAMAP-Rule" id="MF_01539"/>
    </source>
</evidence>
<keyword evidence="5" id="KW-1185">Reference proteome</keyword>
<dbReference type="GO" id="GO:0016879">
    <property type="term" value="F:ligase activity, forming carbon-nitrogen bonds"/>
    <property type="evidence" value="ECO:0007669"/>
    <property type="project" value="UniProtKB-UniRule"/>
</dbReference>
<dbReference type="EMBL" id="JACHGK010000001">
    <property type="protein sequence ID" value="MBB6443727.1"/>
    <property type="molecule type" value="Genomic_DNA"/>
</dbReference>
<dbReference type="Gene3D" id="3.40.50.620">
    <property type="entry name" value="HUPs"/>
    <property type="match status" value="1"/>
</dbReference>
<dbReference type="GO" id="GO:0005737">
    <property type="term" value="C:cytoplasm"/>
    <property type="evidence" value="ECO:0007669"/>
    <property type="project" value="UniProtKB-SubCell"/>
</dbReference>